<dbReference type="RefSeq" id="WP_257858333.1">
    <property type="nucleotide sequence ID" value="NZ_CP102516.1"/>
</dbReference>
<keyword evidence="2" id="KW-0720">Serine protease</keyword>
<organism evidence="4 5">
    <name type="scientific">Streptomyces yangpuensis</name>
    <dbReference type="NCBI Taxonomy" id="1648182"/>
    <lineage>
        <taxon>Bacteria</taxon>
        <taxon>Bacillati</taxon>
        <taxon>Actinomycetota</taxon>
        <taxon>Actinomycetes</taxon>
        <taxon>Kitasatosporales</taxon>
        <taxon>Streptomycetaceae</taxon>
        <taxon>Streptomyces</taxon>
    </lineage>
</organism>
<gene>
    <name evidence="4" type="ORF">NRK68_35740</name>
</gene>
<keyword evidence="2" id="KW-0645">Protease</keyword>
<evidence type="ECO:0000256" key="2">
    <source>
        <dbReference type="ARBA" id="ARBA00022825"/>
    </source>
</evidence>
<dbReference type="GeneID" id="95578895"/>
<accession>A0ABY5QAE3</accession>
<dbReference type="SUPFAM" id="SSF53474">
    <property type="entry name" value="alpha/beta-Hydrolases"/>
    <property type="match status" value="1"/>
</dbReference>
<dbReference type="Gene3D" id="2.120.10.30">
    <property type="entry name" value="TolB, C-terminal domain"/>
    <property type="match status" value="2"/>
</dbReference>
<dbReference type="InterPro" id="IPR011659">
    <property type="entry name" value="WD40"/>
</dbReference>
<dbReference type="PANTHER" id="PTHR42776:SF27">
    <property type="entry name" value="DIPEPTIDYL PEPTIDASE FAMILY MEMBER 6"/>
    <property type="match status" value="1"/>
</dbReference>
<dbReference type="InterPro" id="IPR001375">
    <property type="entry name" value="Peptidase_S9_cat"/>
</dbReference>
<dbReference type="Pfam" id="PF07676">
    <property type="entry name" value="PD40"/>
    <property type="match status" value="4"/>
</dbReference>
<keyword evidence="4" id="KW-0614">Plasmid</keyword>
<protein>
    <submittedName>
        <fullName evidence="4">S9 family peptidase</fullName>
    </submittedName>
</protein>
<evidence type="ECO:0000259" key="3">
    <source>
        <dbReference type="Pfam" id="PF00326"/>
    </source>
</evidence>
<feature type="domain" description="Peptidase S9 prolyl oligopeptidase catalytic" evidence="3">
    <location>
        <begin position="450"/>
        <end position="653"/>
    </location>
</feature>
<dbReference type="Pfam" id="PF00326">
    <property type="entry name" value="Peptidase_S9"/>
    <property type="match status" value="1"/>
</dbReference>
<evidence type="ECO:0000256" key="1">
    <source>
        <dbReference type="ARBA" id="ARBA00022801"/>
    </source>
</evidence>
<evidence type="ECO:0000313" key="5">
    <source>
        <dbReference type="Proteomes" id="UP001057738"/>
    </source>
</evidence>
<name>A0ABY5QAE3_9ACTN</name>
<keyword evidence="1" id="KW-0378">Hydrolase</keyword>
<proteinExistence type="predicted"/>
<dbReference type="InterPro" id="IPR011042">
    <property type="entry name" value="6-blade_b-propeller_TolB-like"/>
</dbReference>
<geneLocation type="plasmid" evidence="4 5">
    <name>psa3239</name>
</geneLocation>
<dbReference type="Proteomes" id="UP001057738">
    <property type="component" value="Plasmid psa3239"/>
</dbReference>
<evidence type="ECO:0000313" key="4">
    <source>
        <dbReference type="EMBL" id="UUY52610.1"/>
    </source>
</evidence>
<sequence length="663" mass="71146">MLPTDIDLLRILGRPALSGDGRLAAVSVTAPDVAADANATELWVAATDGSTPARRLTRGPHDSAPAFSPDGRWLAFLRPLPGGGPAQIHLLPMDGGDPFPVTDLPLGAGQPAWSPDGTRLAFTARVPEPGRYLPGVPPGKERPRRITALRFMADGLGFTFDRPRHVFVTAPFATGAFAAAPAAAQLTSGPFDHDEVAWSPDGSLLTFVSGRHPGHADDLRRDVWVCAPDGSGQRPLTQGGLEMSCPKFSPDGRTVYFAAETLTADGRARGASSYGLWSVLSDGSADPVRLTDPETHHLSFSSLMIQTGQDGVYFPNDWHGEVHLVLVPYDGGEPRPVVTGPRQVNGFAVAEAPDGTTTVAAVLSGAESAGDLTVLRDGTERELTSFGAELRARARLRPIEEFTAHTEDGYPLQGWLIRPEGPGPHPVLLQIKGGPYTQWGYTLNGPASFEEAQVYARAGYAVVLGNPRGTSGYGQAHGRWAADDLARRTAPDLLALLDHALRDSALDAGRVGVQGGSFGGYMSAWLAAHHGKRFRAAMGERGCYAIDSHFGSADDGVNNSIALYGADTARWAELSPISYADQIDIPMMFIQSEEDRHTPMEQAQRMFVALKMRGVPVELLLFPGEGHDMSRTGLPSHRVARYEAILDWWSRQMPEEDDRAPAR</sequence>
<dbReference type="InterPro" id="IPR029058">
    <property type="entry name" value="AB_hydrolase_fold"/>
</dbReference>
<dbReference type="PANTHER" id="PTHR42776">
    <property type="entry name" value="SERINE PEPTIDASE S9 FAMILY MEMBER"/>
    <property type="match status" value="1"/>
</dbReference>
<keyword evidence="5" id="KW-1185">Reference proteome</keyword>
<dbReference type="EMBL" id="CP102516">
    <property type="protein sequence ID" value="UUY52610.1"/>
    <property type="molecule type" value="Genomic_DNA"/>
</dbReference>
<reference evidence="4" key="1">
    <citation type="submission" date="2022-08" db="EMBL/GenBank/DDBJ databases">
        <authorList>
            <person name="Tian L."/>
        </authorList>
    </citation>
    <scope>NUCLEOTIDE SEQUENCE</scope>
    <source>
        <strain evidence="4">CM253</strain>
        <plasmid evidence="4">psa3239</plasmid>
    </source>
</reference>
<dbReference type="SUPFAM" id="SSF82171">
    <property type="entry name" value="DPP6 N-terminal domain-like"/>
    <property type="match status" value="1"/>
</dbReference>
<dbReference type="Gene3D" id="3.40.50.1820">
    <property type="entry name" value="alpha/beta hydrolase"/>
    <property type="match status" value="1"/>
</dbReference>